<gene>
    <name evidence="1" type="ORF">CINCED_3A000218</name>
</gene>
<evidence type="ECO:0000313" key="1">
    <source>
        <dbReference type="EMBL" id="VVC34355.1"/>
    </source>
</evidence>
<name>A0A5E4MSI8_9HEMI</name>
<keyword evidence="2" id="KW-1185">Reference proteome</keyword>
<dbReference type="AlphaFoldDB" id="A0A5E4MSI8"/>
<dbReference type="EMBL" id="CABPRJ010000992">
    <property type="protein sequence ID" value="VVC34355.1"/>
    <property type="molecule type" value="Genomic_DNA"/>
</dbReference>
<evidence type="ECO:0000313" key="2">
    <source>
        <dbReference type="Proteomes" id="UP000325440"/>
    </source>
</evidence>
<protein>
    <submittedName>
        <fullName evidence="1">Uncharacterized protein</fullName>
    </submittedName>
</protein>
<dbReference type="Proteomes" id="UP000325440">
    <property type="component" value="Unassembled WGS sequence"/>
</dbReference>
<proteinExistence type="predicted"/>
<sequence length="109" mass="12867">MEVNQRINNSSINSKFKINSEEEIQYLNIRTIEVKTEIDLLNDCEFESLLLKNEYQPSKYIHNSKEEVQQSNNQTIEIKKEFDLINGCMFENIITIENDPMELILHTIS</sequence>
<accession>A0A5E4MSI8</accession>
<organism evidence="1 2">
    <name type="scientific">Cinara cedri</name>
    <dbReference type="NCBI Taxonomy" id="506608"/>
    <lineage>
        <taxon>Eukaryota</taxon>
        <taxon>Metazoa</taxon>
        <taxon>Ecdysozoa</taxon>
        <taxon>Arthropoda</taxon>
        <taxon>Hexapoda</taxon>
        <taxon>Insecta</taxon>
        <taxon>Pterygota</taxon>
        <taxon>Neoptera</taxon>
        <taxon>Paraneoptera</taxon>
        <taxon>Hemiptera</taxon>
        <taxon>Sternorrhyncha</taxon>
        <taxon>Aphidomorpha</taxon>
        <taxon>Aphidoidea</taxon>
        <taxon>Aphididae</taxon>
        <taxon>Lachninae</taxon>
        <taxon>Cinara</taxon>
    </lineage>
</organism>
<reference evidence="1 2" key="1">
    <citation type="submission" date="2019-08" db="EMBL/GenBank/DDBJ databases">
        <authorList>
            <person name="Alioto T."/>
            <person name="Alioto T."/>
            <person name="Gomez Garrido J."/>
        </authorList>
    </citation>
    <scope>NUCLEOTIDE SEQUENCE [LARGE SCALE GENOMIC DNA]</scope>
</reference>